<dbReference type="Gene3D" id="3.30.200.20">
    <property type="entry name" value="Phosphorylase Kinase, domain 1"/>
    <property type="match status" value="1"/>
</dbReference>
<dbReference type="GO" id="GO:0010468">
    <property type="term" value="P:regulation of gene expression"/>
    <property type="evidence" value="ECO:0007669"/>
    <property type="project" value="TreeGrafter"/>
</dbReference>
<evidence type="ECO:0000256" key="7">
    <source>
        <dbReference type="PROSITE-ProRule" id="PRU10141"/>
    </source>
</evidence>
<dbReference type="GO" id="GO:0000307">
    <property type="term" value="C:cyclin-dependent protein kinase holoenzyme complex"/>
    <property type="evidence" value="ECO:0007669"/>
    <property type="project" value="TreeGrafter"/>
</dbReference>
<evidence type="ECO:0000259" key="9">
    <source>
        <dbReference type="PROSITE" id="PS50011"/>
    </source>
</evidence>
<reference evidence="10" key="3">
    <citation type="submission" date="2025-09" db="UniProtKB">
        <authorList>
            <consortium name="Ensembl"/>
        </authorList>
    </citation>
    <scope>IDENTIFICATION</scope>
</reference>
<reference evidence="11" key="1">
    <citation type="submission" date="2011-08" db="EMBL/GenBank/DDBJ databases">
        <title>The draft genome of Latimeria chalumnae.</title>
        <authorList>
            <person name="Di Palma F."/>
            <person name="Alfoldi J."/>
            <person name="Johnson J."/>
            <person name="Berlin A."/>
            <person name="Gnerre S."/>
            <person name="Jaffe D."/>
            <person name="MacCallum I."/>
            <person name="Young S."/>
            <person name="Walker B.J."/>
            <person name="Lander E."/>
            <person name="Lindblad-Toh K."/>
        </authorList>
    </citation>
    <scope>NUCLEOTIDE SEQUENCE [LARGE SCALE GENOMIC DNA]</scope>
    <source>
        <strain evidence="11">Wild caught</strain>
    </source>
</reference>
<dbReference type="GO" id="GO:0000082">
    <property type="term" value="P:G1/S transition of mitotic cell cycle"/>
    <property type="evidence" value="ECO:0007669"/>
    <property type="project" value="TreeGrafter"/>
</dbReference>
<dbReference type="InterPro" id="IPR008271">
    <property type="entry name" value="Ser/Thr_kinase_AS"/>
</dbReference>
<dbReference type="CDD" id="cd07838">
    <property type="entry name" value="STKc_CDK4_6_like"/>
    <property type="match status" value="1"/>
</dbReference>
<keyword evidence="6 7" id="KW-0067">ATP-binding</keyword>
<protein>
    <recommendedName>
        <fullName evidence="9">Protein kinase domain-containing protein</fullName>
    </recommendedName>
</protein>
<dbReference type="SMART" id="SM00220">
    <property type="entry name" value="S_TKc"/>
    <property type="match status" value="1"/>
</dbReference>
<reference evidence="10" key="2">
    <citation type="submission" date="2025-08" db="UniProtKB">
        <authorList>
            <consortium name="Ensembl"/>
        </authorList>
    </citation>
    <scope>IDENTIFICATION</scope>
</reference>
<proteinExistence type="inferred from homology"/>
<dbReference type="PANTHER" id="PTHR24056:SF164">
    <property type="entry name" value="CYCLIN-DEPENDENT KINASE 21"/>
    <property type="match status" value="1"/>
</dbReference>
<evidence type="ECO:0000256" key="1">
    <source>
        <dbReference type="ARBA" id="ARBA00006485"/>
    </source>
</evidence>
<dbReference type="OMA" id="QSAYATH"/>
<dbReference type="PROSITE" id="PS00108">
    <property type="entry name" value="PROTEIN_KINASE_ST"/>
    <property type="match status" value="1"/>
</dbReference>
<dbReference type="InterPro" id="IPR011009">
    <property type="entry name" value="Kinase-like_dom_sf"/>
</dbReference>
<dbReference type="InterPro" id="IPR000719">
    <property type="entry name" value="Prot_kinase_dom"/>
</dbReference>
<gene>
    <name evidence="10" type="primary">LOC102366718</name>
</gene>
<dbReference type="Proteomes" id="UP000008672">
    <property type="component" value="Unassembled WGS sequence"/>
</dbReference>
<dbReference type="GO" id="GO:0005634">
    <property type="term" value="C:nucleus"/>
    <property type="evidence" value="ECO:0007669"/>
    <property type="project" value="TreeGrafter"/>
</dbReference>
<evidence type="ECO:0000256" key="8">
    <source>
        <dbReference type="RuleBase" id="RU000304"/>
    </source>
</evidence>
<accession>H3AX17</accession>
<evidence type="ECO:0000256" key="3">
    <source>
        <dbReference type="ARBA" id="ARBA00022679"/>
    </source>
</evidence>
<keyword evidence="3" id="KW-0808">Transferase</keyword>
<organism evidence="10 11">
    <name type="scientific">Latimeria chalumnae</name>
    <name type="common">Coelacanth</name>
    <dbReference type="NCBI Taxonomy" id="7897"/>
    <lineage>
        <taxon>Eukaryota</taxon>
        <taxon>Metazoa</taxon>
        <taxon>Chordata</taxon>
        <taxon>Craniata</taxon>
        <taxon>Vertebrata</taxon>
        <taxon>Euteleostomi</taxon>
        <taxon>Coelacanthiformes</taxon>
        <taxon>Coelacanthidae</taxon>
        <taxon>Latimeria</taxon>
    </lineage>
</organism>
<dbReference type="PANTHER" id="PTHR24056">
    <property type="entry name" value="CELL DIVISION PROTEIN KINASE"/>
    <property type="match status" value="1"/>
</dbReference>
<dbReference type="SUPFAM" id="SSF56112">
    <property type="entry name" value="Protein kinase-like (PK-like)"/>
    <property type="match status" value="1"/>
</dbReference>
<keyword evidence="2 8" id="KW-0723">Serine/threonine-protein kinase</keyword>
<feature type="domain" description="Protein kinase" evidence="9">
    <location>
        <begin position="14"/>
        <end position="298"/>
    </location>
</feature>
<dbReference type="GO" id="GO:0030332">
    <property type="term" value="F:cyclin binding"/>
    <property type="evidence" value="ECO:0007669"/>
    <property type="project" value="TreeGrafter"/>
</dbReference>
<dbReference type="PROSITE" id="PS50011">
    <property type="entry name" value="PROTEIN_KINASE_DOM"/>
    <property type="match status" value="1"/>
</dbReference>
<dbReference type="GeneTree" id="ENSGT00940000154770"/>
<evidence type="ECO:0000313" key="10">
    <source>
        <dbReference type="Ensembl" id="ENSLACP00000014188.1"/>
    </source>
</evidence>
<dbReference type="InParanoid" id="H3AX17"/>
<dbReference type="GO" id="GO:0007165">
    <property type="term" value="P:signal transduction"/>
    <property type="evidence" value="ECO:0007669"/>
    <property type="project" value="TreeGrafter"/>
</dbReference>
<evidence type="ECO:0000256" key="5">
    <source>
        <dbReference type="ARBA" id="ARBA00022777"/>
    </source>
</evidence>
<evidence type="ECO:0000256" key="6">
    <source>
        <dbReference type="ARBA" id="ARBA00022840"/>
    </source>
</evidence>
<dbReference type="GO" id="GO:0005737">
    <property type="term" value="C:cytoplasm"/>
    <property type="evidence" value="ECO:0007669"/>
    <property type="project" value="UniProtKB-SubCell"/>
</dbReference>
<dbReference type="GO" id="GO:0010389">
    <property type="term" value="P:regulation of G2/M transition of mitotic cell cycle"/>
    <property type="evidence" value="ECO:0007669"/>
    <property type="project" value="TreeGrafter"/>
</dbReference>
<dbReference type="Ensembl" id="ENSLACT00000014288.1">
    <property type="protein sequence ID" value="ENSLACP00000014188.1"/>
    <property type="gene ID" value="ENSLACG00000012491.1"/>
</dbReference>
<comment type="similarity">
    <text evidence="1">Belongs to the protein kinase superfamily. CMGC Ser/Thr protein kinase family. CDC2/CDKX subfamily.</text>
</comment>
<dbReference type="PROSITE" id="PS00107">
    <property type="entry name" value="PROTEIN_KINASE_ATP"/>
    <property type="match status" value="1"/>
</dbReference>
<name>H3AX17_LATCH</name>
<dbReference type="Gene3D" id="1.10.510.10">
    <property type="entry name" value="Transferase(Phosphotransferase) domain 1"/>
    <property type="match status" value="1"/>
</dbReference>
<dbReference type="GO" id="GO:0004693">
    <property type="term" value="F:cyclin-dependent protein serine/threonine kinase activity"/>
    <property type="evidence" value="ECO:0007669"/>
    <property type="project" value="UniProtKB-EC"/>
</dbReference>
<evidence type="ECO:0000256" key="4">
    <source>
        <dbReference type="ARBA" id="ARBA00022741"/>
    </source>
</evidence>
<dbReference type="Pfam" id="PF00069">
    <property type="entry name" value="Pkinase"/>
    <property type="match status" value="1"/>
</dbReference>
<dbReference type="eggNOG" id="KOG0594">
    <property type="taxonomic scope" value="Eukaryota"/>
</dbReference>
<dbReference type="EMBL" id="AFYH01139832">
    <property type="status" value="NOT_ANNOTATED_CDS"/>
    <property type="molecule type" value="Genomic_DNA"/>
</dbReference>
<sequence>MSAESSCRRNHLNYELQAVIGEGAYGKVYKARDLDGRFVALKKMNLFSNEDGVPFSVIREVGILKKLEFFEHPNIVRLFDVSIFQSGREIQLVLVFEHVDQDLSTFLSKVPEPGLPVEKIKDLMEQLLRGIDFLHTNHVIHRDLKPENILINSKGQIKVADFGLARLYSFHMALTPVVVTLWYRAPEVLLCSSYETSVDMWSIGCIFAELYQRKPLICGYSDISQLQKMFDLLGLPEEAEWPQEAPIPYSAFTRNSARGIEDVPSGIDNEGKDLLLKCFCFDPKRRISALEALAHPYFKMVTGEYSILSQHFVQNSTKTEEANVNTA</sequence>
<dbReference type="HOGENOM" id="CLU_000288_181_1_1"/>
<dbReference type="InterPro" id="IPR050108">
    <property type="entry name" value="CDK"/>
</dbReference>
<feature type="binding site" evidence="7">
    <location>
        <position position="42"/>
    </location>
    <ligand>
        <name>ATP</name>
        <dbReference type="ChEBI" id="CHEBI:30616"/>
    </ligand>
</feature>
<evidence type="ECO:0000313" key="11">
    <source>
        <dbReference type="Proteomes" id="UP000008672"/>
    </source>
</evidence>
<dbReference type="AlphaFoldDB" id="H3AX17"/>
<dbReference type="GO" id="GO:0005524">
    <property type="term" value="F:ATP binding"/>
    <property type="evidence" value="ECO:0007669"/>
    <property type="project" value="UniProtKB-UniRule"/>
</dbReference>
<evidence type="ECO:0000256" key="2">
    <source>
        <dbReference type="ARBA" id="ARBA00022527"/>
    </source>
</evidence>
<keyword evidence="5" id="KW-0418">Kinase</keyword>
<dbReference type="STRING" id="7897.ENSLACP00000014188"/>
<keyword evidence="11" id="KW-1185">Reference proteome</keyword>
<keyword evidence="4 7" id="KW-0547">Nucleotide-binding</keyword>
<dbReference type="GO" id="GO:0051301">
    <property type="term" value="P:cell division"/>
    <property type="evidence" value="ECO:0007669"/>
    <property type="project" value="UniProtKB-KW"/>
</dbReference>
<dbReference type="InterPro" id="IPR017441">
    <property type="entry name" value="Protein_kinase_ATP_BS"/>
</dbReference>
<dbReference type="EMBL" id="AFYH01139833">
    <property type="status" value="NOT_ANNOTATED_CDS"/>
    <property type="molecule type" value="Genomic_DNA"/>
</dbReference>